<dbReference type="Proteomes" id="UP000324233">
    <property type="component" value="Chromosome"/>
</dbReference>
<feature type="transmembrane region" description="Helical" evidence="2">
    <location>
        <begin position="123"/>
        <end position="144"/>
    </location>
</feature>
<keyword evidence="2" id="KW-0472">Membrane</keyword>
<evidence type="ECO:0000313" key="3">
    <source>
        <dbReference type="EMBL" id="QEH34251.1"/>
    </source>
</evidence>
<protein>
    <submittedName>
        <fullName evidence="3">ABC-2 family transporter protein</fullName>
    </submittedName>
</protein>
<organism evidence="3 4">
    <name type="scientific">Aquisphaera giovannonii</name>
    <dbReference type="NCBI Taxonomy" id="406548"/>
    <lineage>
        <taxon>Bacteria</taxon>
        <taxon>Pseudomonadati</taxon>
        <taxon>Planctomycetota</taxon>
        <taxon>Planctomycetia</taxon>
        <taxon>Isosphaerales</taxon>
        <taxon>Isosphaeraceae</taxon>
        <taxon>Aquisphaera</taxon>
    </lineage>
</organism>
<keyword evidence="2" id="KW-1133">Transmembrane helix</keyword>
<evidence type="ECO:0000256" key="1">
    <source>
        <dbReference type="SAM" id="MobiDB-lite"/>
    </source>
</evidence>
<feature type="transmembrane region" description="Helical" evidence="2">
    <location>
        <begin position="488"/>
        <end position="510"/>
    </location>
</feature>
<feature type="transmembrane region" description="Helical" evidence="2">
    <location>
        <begin position="576"/>
        <end position="603"/>
    </location>
</feature>
<dbReference type="RefSeq" id="WP_168221774.1">
    <property type="nucleotide sequence ID" value="NZ_CP042997.1"/>
</dbReference>
<evidence type="ECO:0000256" key="2">
    <source>
        <dbReference type="SAM" id="Phobius"/>
    </source>
</evidence>
<accession>A0A5B9W2A3</accession>
<evidence type="ECO:0000313" key="4">
    <source>
        <dbReference type="Proteomes" id="UP000324233"/>
    </source>
</evidence>
<feature type="transmembrane region" description="Helical" evidence="2">
    <location>
        <begin position="66"/>
        <end position="88"/>
    </location>
</feature>
<feature type="transmembrane region" description="Helical" evidence="2">
    <location>
        <begin position="406"/>
        <end position="428"/>
    </location>
</feature>
<feature type="transmembrane region" description="Helical" evidence="2">
    <location>
        <begin position="313"/>
        <end position="335"/>
    </location>
</feature>
<keyword evidence="4" id="KW-1185">Reference proteome</keyword>
<proteinExistence type="predicted"/>
<dbReference type="Pfam" id="PF12679">
    <property type="entry name" value="ABC2_membrane_2"/>
    <property type="match status" value="2"/>
</dbReference>
<feature type="transmembrane region" description="Helical" evidence="2">
    <location>
        <begin position="355"/>
        <end position="377"/>
    </location>
</feature>
<feature type="transmembrane region" description="Helical" evidence="2">
    <location>
        <begin position="462"/>
        <end position="481"/>
    </location>
</feature>
<reference evidence="3 4" key="1">
    <citation type="submission" date="2019-08" db="EMBL/GenBank/DDBJ databases">
        <title>Deep-cultivation of Planctomycetes and their phenomic and genomic characterization uncovers novel biology.</title>
        <authorList>
            <person name="Wiegand S."/>
            <person name="Jogler M."/>
            <person name="Boedeker C."/>
            <person name="Pinto D."/>
            <person name="Vollmers J."/>
            <person name="Rivas-Marin E."/>
            <person name="Kohn T."/>
            <person name="Peeters S.H."/>
            <person name="Heuer A."/>
            <person name="Rast P."/>
            <person name="Oberbeckmann S."/>
            <person name="Bunk B."/>
            <person name="Jeske O."/>
            <person name="Meyerdierks A."/>
            <person name="Storesund J.E."/>
            <person name="Kallscheuer N."/>
            <person name="Luecker S."/>
            <person name="Lage O.M."/>
            <person name="Pohl T."/>
            <person name="Merkel B.J."/>
            <person name="Hornburger P."/>
            <person name="Mueller R.-W."/>
            <person name="Bruemmer F."/>
            <person name="Labrenz M."/>
            <person name="Spormann A.M."/>
            <person name="Op den Camp H."/>
            <person name="Overmann J."/>
            <person name="Amann R."/>
            <person name="Jetten M.S.M."/>
            <person name="Mascher T."/>
            <person name="Medema M.H."/>
            <person name="Devos D.P."/>
            <person name="Kaster A.-K."/>
            <person name="Ovreas L."/>
            <person name="Rohde M."/>
            <person name="Galperin M.Y."/>
            <person name="Jogler C."/>
        </authorList>
    </citation>
    <scope>NUCLEOTIDE SEQUENCE [LARGE SCALE GENOMIC DNA]</scope>
    <source>
        <strain evidence="3 4">OJF2</strain>
    </source>
</reference>
<name>A0A5B9W2A3_9BACT</name>
<dbReference type="PANTHER" id="PTHR43471:SF1">
    <property type="entry name" value="ABC TRANSPORTER PERMEASE PROTEIN NOSY-RELATED"/>
    <property type="match status" value="1"/>
</dbReference>
<keyword evidence="2" id="KW-0812">Transmembrane</keyword>
<dbReference type="GO" id="GO:0140359">
    <property type="term" value="F:ABC-type transporter activity"/>
    <property type="evidence" value="ECO:0007669"/>
    <property type="project" value="InterPro"/>
</dbReference>
<dbReference type="EMBL" id="CP042997">
    <property type="protein sequence ID" value="QEH34251.1"/>
    <property type="molecule type" value="Genomic_DNA"/>
</dbReference>
<dbReference type="AlphaFoldDB" id="A0A5B9W2A3"/>
<sequence length="633" mass="67825">MPRLLAPGPVFLYESIAASRRWQAYALRALLVAGLLQSLWLAWFSAGADDTIHVGDLTRVLAEVGVAFYKGAAGILVALALLVAPAASAGSICVDRARGWLTHAFVTDLSDAEIVLGKLASRYLSAAGLVLTGLPVFLLVSLLGGIVPEALFVLAAVTLLVLLLGCSLSMAVSSRATKSHEVLLVVFGSWAVWIFGPTIWRPIAELIGYPLPPEWLDRLNPFFLVYAAYSPAWAPIGADLAIFAAACLGISAAAVLFTVRSLRGDAGRSPSLSRRIDAALDRARARLGSWWPAPSLDDNPVLWREWRINRPAWYARAIFALFALLLAVSMGVGLYEMAWLGNGWFEGTSNPFIEWVSVLAALLGLLLLGASAPTSLAEERLRGSLDLLMGTPLSTREIVMGKWRAAFARSFPFLLFTAAAGGFIAFTAPARPSMSYFYYGSAGETQVTIRDRCLAAVLPSTFLIAHAAAITSVGVLSATWIRRTGRAVAACVTTVVLFSAGWELFGQAALPTALAWLLSVYSYDDGGALRILSRSAAALGPLGGQMAPYRVLTGNVFDRGIASYGYDAPSDPGREAYWLCMLGTLSVILLFAAALLGLTLLTFNRCMGRMNEQRPLSLPRPPRRATRARASEP</sequence>
<feature type="transmembrane region" description="Helical" evidence="2">
    <location>
        <begin position="182"/>
        <end position="200"/>
    </location>
</feature>
<feature type="transmembrane region" description="Helical" evidence="2">
    <location>
        <begin position="25"/>
        <end position="46"/>
    </location>
</feature>
<dbReference type="PANTHER" id="PTHR43471">
    <property type="entry name" value="ABC TRANSPORTER PERMEASE"/>
    <property type="match status" value="1"/>
</dbReference>
<feature type="region of interest" description="Disordered" evidence="1">
    <location>
        <begin position="614"/>
        <end position="633"/>
    </location>
</feature>
<gene>
    <name evidence="3" type="ORF">OJF2_27860</name>
</gene>
<dbReference type="KEGG" id="agv:OJF2_27860"/>
<feature type="transmembrane region" description="Helical" evidence="2">
    <location>
        <begin position="150"/>
        <end position="170"/>
    </location>
</feature>
<feature type="transmembrane region" description="Helical" evidence="2">
    <location>
        <begin position="240"/>
        <end position="259"/>
    </location>
</feature>
<dbReference type="GO" id="GO:0005886">
    <property type="term" value="C:plasma membrane"/>
    <property type="evidence" value="ECO:0007669"/>
    <property type="project" value="UniProtKB-SubCell"/>
</dbReference>